<name>A0ABR0QR63_GOSAR</name>
<feature type="domain" description="Reverse transcriptase" evidence="2">
    <location>
        <begin position="32"/>
        <end position="87"/>
    </location>
</feature>
<dbReference type="CDD" id="cd00303">
    <property type="entry name" value="retropepsin_like"/>
    <property type="match status" value="1"/>
</dbReference>
<dbReference type="Pfam" id="PF00078">
    <property type="entry name" value="RVT_1"/>
    <property type="match status" value="1"/>
</dbReference>
<dbReference type="SUPFAM" id="SSF56672">
    <property type="entry name" value="DNA/RNA polymerases"/>
    <property type="match status" value="1"/>
</dbReference>
<protein>
    <submittedName>
        <fullName evidence="4">Uncharacterized protein</fullName>
    </submittedName>
</protein>
<gene>
    <name evidence="4" type="ORF">PVK06_004000</name>
</gene>
<accession>A0ABR0QR63</accession>
<dbReference type="InterPro" id="IPR043502">
    <property type="entry name" value="DNA/RNA_pol_sf"/>
</dbReference>
<dbReference type="Gene3D" id="3.30.70.270">
    <property type="match status" value="2"/>
</dbReference>
<evidence type="ECO:0000313" key="4">
    <source>
        <dbReference type="EMBL" id="KAK5841679.1"/>
    </source>
</evidence>
<proteinExistence type="predicted"/>
<evidence type="ECO:0000259" key="2">
    <source>
        <dbReference type="Pfam" id="PF00078"/>
    </source>
</evidence>
<evidence type="ECO:0000313" key="5">
    <source>
        <dbReference type="Proteomes" id="UP001358586"/>
    </source>
</evidence>
<sequence length="204" mass="23511">MIQDRIFPVDLLIMPFGDFDVILGMDWLSEHGFVVVFIDDILVYSKSEKDHEQHLQIVLQILREKQLYGKLSKCEFWLSEVVFLGHVVSADRIRVDPKKIEAVIQWKVPKNVSEVRSFLGLAGYYRRFVNGFSKIALPMTKLLQKNIPFVWNEQCQKSFEVLKRMLTEAPVLTLPESERDFVVYSDASLSGLGCVLMQNGKVIT</sequence>
<comment type="caution">
    <text evidence="4">The sequence shown here is derived from an EMBL/GenBank/DDBJ whole genome shotgun (WGS) entry which is preliminary data.</text>
</comment>
<dbReference type="InterPro" id="IPR000477">
    <property type="entry name" value="RT_dom"/>
</dbReference>
<dbReference type="InterPro" id="IPR050951">
    <property type="entry name" value="Retrovirus_Pol_polyprotein"/>
</dbReference>
<keyword evidence="5" id="KW-1185">Reference proteome</keyword>
<feature type="domain" description="Reverse transcriptase/retrotransposon-derived protein RNase H-like" evidence="3">
    <location>
        <begin position="151"/>
        <end position="201"/>
    </location>
</feature>
<dbReference type="PANTHER" id="PTHR37984:SF5">
    <property type="entry name" value="PROTEIN NYNRIN-LIKE"/>
    <property type="match status" value="1"/>
</dbReference>
<reference evidence="4 5" key="1">
    <citation type="submission" date="2023-03" db="EMBL/GenBank/DDBJ databases">
        <title>WGS of Gossypium arboreum.</title>
        <authorList>
            <person name="Yu D."/>
        </authorList>
    </citation>
    <scope>NUCLEOTIDE SEQUENCE [LARGE SCALE GENOMIC DNA]</scope>
    <source>
        <tissue evidence="4">Leaf</tissue>
    </source>
</reference>
<keyword evidence="1" id="KW-0511">Multifunctional enzyme</keyword>
<dbReference type="Pfam" id="PF17919">
    <property type="entry name" value="RT_RNaseH_2"/>
    <property type="match status" value="1"/>
</dbReference>
<dbReference type="Proteomes" id="UP001358586">
    <property type="component" value="Chromosome 2"/>
</dbReference>
<dbReference type="InterPro" id="IPR041577">
    <property type="entry name" value="RT_RNaseH_2"/>
</dbReference>
<dbReference type="PANTHER" id="PTHR37984">
    <property type="entry name" value="PROTEIN CBG26694"/>
    <property type="match status" value="1"/>
</dbReference>
<dbReference type="InterPro" id="IPR043128">
    <property type="entry name" value="Rev_trsase/Diguanyl_cyclase"/>
</dbReference>
<evidence type="ECO:0000259" key="3">
    <source>
        <dbReference type="Pfam" id="PF17919"/>
    </source>
</evidence>
<dbReference type="EMBL" id="JARKNE010000002">
    <property type="protein sequence ID" value="KAK5841679.1"/>
    <property type="molecule type" value="Genomic_DNA"/>
</dbReference>
<evidence type="ECO:0000256" key="1">
    <source>
        <dbReference type="ARBA" id="ARBA00023268"/>
    </source>
</evidence>
<organism evidence="4 5">
    <name type="scientific">Gossypium arboreum</name>
    <name type="common">Tree cotton</name>
    <name type="synonym">Gossypium nanking</name>
    <dbReference type="NCBI Taxonomy" id="29729"/>
    <lineage>
        <taxon>Eukaryota</taxon>
        <taxon>Viridiplantae</taxon>
        <taxon>Streptophyta</taxon>
        <taxon>Embryophyta</taxon>
        <taxon>Tracheophyta</taxon>
        <taxon>Spermatophyta</taxon>
        <taxon>Magnoliopsida</taxon>
        <taxon>eudicotyledons</taxon>
        <taxon>Gunneridae</taxon>
        <taxon>Pentapetalae</taxon>
        <taxon>rosids</taxon>
        <taxon>malvids</taxon>
        <taxon>Malvales</taxon>
        <taxon>Malvaceae</taxon>
        <taxon>Malvoideae</taxon>
        <taxon>Gossypium</taxon>
    </lineage>
</organism>